<reference evidence="2" key="1">
    <citation type="journal article" date="2011" name="Science">
        <title>The plant cell wall-decomposing machinery underlies the functional diversity of forest fungi.</title>
        <authorList>
            <person name="Eastwood D.C."/>
            <person name="Floudas D."/>
            <person name="Binder M."/>
            <person name="Majcherczyk A."/>
            <person name="Schneider P."/>
            <person name="Aerts A."/>
            <person name="Asiegbu F.O."/>
            <person name="Baker S.E."/>
            <person name="Barry K."/>
            <person name="Bendiksby M."/>
            <person name="Blumentritt M."/>
            <person name="Coutinho P.M."/>
            <person name="Cullen D."/>
            <person name="de Vries R.P."/>
            <person name="Gathman A."/>
            <person name="Goodell B."/>
            <person name="Henrissat B."/>
            <person name="Ihrmark K."/>
            <person name="Kauserud H."/>
            <person name="Kohler A."/>
            <person name="LaButti K."/>
            <person name="Lapidus A."/>
            <person name="Lavin J.L."/>
            <person name="Lee Y.-H."/>
            <person name="Lindquist E."/>
            <person name="Lilly W."/>
            <person name="Lucas S."/>
            <person name="Morin E."/>
            <person name="Murat C."/>
            <person name="Oguiza J.A."/>
            <person name="Park J."/>
            <person name="Pisabarro A.G."/>
            <person name="Riley R."/>
            <person name="Rosling A."/>
            <person name="Salamov A."/>
            <person name="Schmidt O."/>
            <person name="Schmutz J."/>
            <person name="Skrede I."/>
            <person name="Stenlid J."/>
            <person name="Wiebenga A."/>
            <person name="Xie X."/>
            <person name="Kuees U."/>
            <person name="Hibbett D.S."/>
            <person name="Hoffmeister D."/>
            <person name="Hoegberg N."/>
            <person name="Martin F."/>
            <person name="Grigoriev I.V."/>
            <person name="Watkinson S.C."/>
        </authorList>
    </citation>
    <scope>NUCLEOTIDE SEQUENCE [LARGE SCALE GENOMIC DNA]</scope>
    <source>
        <strain evidence="2">strain S7.3</strain>
    </source>
</reference>
<organism evidence="2">
    <name type="scientific">Serpula lacrymans var. lacrymans (strain S7.3)</name>
    <name type="common">Dry rot fungus</name>
    <dbReference type="NCBI Taxonomy" id="936435"/>
    <lineage>
        <taxon>Eukaryota</taxon>
        <taxon>Fungi</taxon>
        <taxon>Dikarya</taxon>
        <taxon>Basidiomycota</taxon>
        <taxon>Agaricomycotina</taxon>
        <taxon>Agaricomycetes</taxon>
        <taxon>Agaricomycetidae</taxon>
        <taxon>Boletales</taxon>
        <taxon>Coniophorineae</taxon>
        <taxon>Serpulaceae</taxon>
        <taxon>Serpula</taxon>
    </lineage>
</organism>
<protein>
    <submittedName>
        <fullName evidence="1">Uncharacterized protein</fullName>
    </submittedName>
</protein>
<dbReference type="AlphaFoldDB" id="F8QKJ5"/>
<accession>F8QKJ5</accession>
<evidence type="ECO:0000313" key="2">
    <source>
        <dbReference type="Proteomes" id="UP000008063"/>
    </source>
</evidence>
<dbReference type="HOGENOM" id="CLU_2591271_0_0_1"/>
<name>F8QKJ5_SERL3</name>
<sequence>MLSVIWSDWEDYHSHQNHRSIRSSYDGPAVPIQYSKRAYSPSDLGQGMEKNGLKVKYGEFMMYPMAVENLNPDNYPDPLE</sequence>
<gene>
    <name evidence="1" type="ORF">SERLA73DRAFT_148700</name>
</gene>
<evidence type="ECO:0000313" key="1">
    <source>
        <dbReference type="EMBL" id="EGN91175.1"/>
    </source>
</evidence>
<proteinExistence type="predicted"/>
<dbReference type="EMBL" id="GL946211">
    <property type="protein sequence ID" value="EGN91175.1"/>
    <property type="molecule type" value="Genomic_DNA"/>
</dbReference>
<keyword evidence="2" id="KW-1185">Reference proteome</keyword>
<dbReference type="Proteomes" id="UP000008063">
    <property type="component" value="Unassembled WGS sequence"/>
</dbReference>
<dbReference type="InParanoid" id="F8QKJ5"/>